<evidence type="ECO:0000313" key="2">
    <source>
        <dbReference type="Proteomes" id="UP001295740"/>
    </source>
</evidence>
<proteinExistence type="predicted"/>
<organism evidence="1 2">
    <name type="scientific">Anthostomella pinea</name>
    <dbReference type="NCBI Taxonomy" id="933095"/>
    <lineage>
        <taxon>Eukaryota</taxon>
        <taxon>Fungi</taxon>
        <taxon>Dikarya</taxon>
        <taxon>Ascomycota</taxon>
        <taxon>Pezizomycotina</taxon>
        <taxon>Sordariomycetes</taxon>
        <taxon>Xylariomycetidae</taxon>
        <taxon>Xylariales</taxon>
        <taxon>Xylariaceae</taxon>
        <taxon>Anthostomella</taxon>
    </lineage>
</organism>
<name>A0AAI8VCE7_9PEZI</name>
<dbReference type="EMBL" id="CAUWAG010000003">
    <property type="protein sequence ID" value="CAJ2502072.1"/>
    <property type="molecule type" value="Genomic_DNA"/>
</dbReference>
<reference evidence="1" key="1">
    <citation type="submission" date="2023-10" db="EMBL/GenBank/DDBJ databases">
        <authorList>
            <person name="Hackl T."/>
        </authorList>
    </citation>
    <scope>NUCLEOTIDE SEQUENCE</scope>
</reference>
<evidence type="ECO:0000313" key="1">
    <source>
        <dbReference type="EMBL" id="CAJ2502072.1"/>
    </source>
</evidence>
<dbReference type="Proteomes" id="UP001295740">
    <property type="component" value="Unassembled WGS sequence"/>
</dbReference>
<protein>
    <submittedName>
        <fullName evidence="1">Uu.00g049250.m01.CDS01</fullName>
    </submittedName>
</protein>
<dbReference type="PANTHER" id="PTHR24148">
    <property type="entry name" value="ANKYRIN REPEAT DOMAIN-CONTAINING PROTEIN 39 HOMOLOG-RELATED"/>
    <property type="match status" value="1"/>
</dbReference>
<sequence length="208" mass="22342">MYNASAGLAPPSSFDVQSNALALHLCGFAFDNVVSVDSASILLDHASKTQPYEHAHCSKLEALVTTASADVYSRYIDMHARTSEQSPQTDASGLDLDLSSQMLLGSSFSSSSWSMTILKILPDLKETIANRTLFTTSLGYVGLGSDRMRAGDMVCIIAGAQLPLVLRSVDDAGENEFEYCGEAYVHGVMDGEAVKDEKANGMRSFVVR</sequence>
<dbReference type="PANTHER" id="PTHR24148:SF73">
    <property type="entry name" value="HET DOMAIN PROTEIN (AFU_ORTHOLOGUE AFUA_8G01020)"/>
    <property type="match status" value="1"/>
</dbReference>
<keyword evidence="2" id="KW-1185">Reference proteome</keyword>
<dbReference type="InterPro" id="IPR052895">
    <property type="entry name" value="HetReg/Transcr_Mod"/>
</dbReference>
<gene>
    <name evidence="1" type="ORF">KHLLAP_LOCUS2540</name>
</gene>
<dbReference type="Pfam" id="PF26639">
    <property type="entry name" value="Het-6_barrel"/>
    <property type="match status" value="1"/>
</dbReference>
<comment type="caution">
    <text evidence="1">The sequence shown here is derived from an EMBL/GenBank/DDBJ whole genome shotgun (WGS) entry which is preliminary data.</text>
</comment>
<dbReference type="AlphaFoldDB" id="A0AAI8VCE7"/>
<accession>A0AAI8VCE7</accession>